<organism evidence="3 4">
    <name type="scientific">Humisphaera borealis</name>
    <dbReference type="NCBI Taxonomy" id="2807512"/>
    <lineage>
        <taxon>Bacteria</taxon>
        <taxon>Pseudomonadati</taxon>
        <taxon>Planctomycetota</taxon>
        <taxon>Phycisphaerae</taxon>
        <taxon>Tepidisphaerales</taxon>
        <taxon>Tepidisphaeraceae</taxon>
        <taxon>Humisphaera</taxon>
    </lineage>
</organism>
<dbReference type="GO" id="GO:0004016">
    <property type="term" value="F:adenylate cyclase activity"/>
    <property type="evidence" value="ECO:0007669"/>
    <property type="project" value="UniProtKB-ARBA"/>
</dbReference>
<feature type="transmembrane region" description="Helical" evidence="1">
    <location>
        <begin position="364"/>
        <end position="388"/>
    </location>
</feature>
<dbReference type="InterPro" id="IPR007890">
    <property type="entry name" value="CHASE2"/>
</dbReference>
<accession>A0A7M2X0D7</accession>
<keyword evidence="1" id="KW-0812">Transmembrane</keyword>
<dbReference type="CDD" id="cd07302">
    <property type="entry name" value="CHD"/>
    <property type="match status" value="1"/>
</dbReference>
<dbReference type="Gene3D" id="3.30.70.1230">
    <property type="entry name" value="Nucleotide cyclase"/>
    <property type="match status" value="1"/>
</dbReference>
<keyword evidence="1" id="KW-1133">Transmembrane helix</keyword>
<gene>
    <name evidence="3" type="ORF">IPV69_07295</name>
</gene>
<dbReference type="Pfam" id="PF05226">
    <property type="entry name" value="CHASE2"/>
    <property type="match status" value="1"/>
</dbReference>
<evidence type="ECO:0000313" key="4">
    <source>
        <dbReference type="Proteomes" id="UP000593765"/>
    </source>
</evidence>
<dbReference type="InterPro" id="IPR050697">
    <property type="entry name" value="Adenylyl/Guanylyl_Cyclase_3/4"/>
</dbReference>
<feature type="transmembrane region" description="Helical" evidence="1">
    <location>
        <begin position="340"/>
        <end position="358"/>
    </location>
</feature>
<dbReference type="InterPro" id="IPR029787">
    <property type="entry name" value="Nucleotide_cyclase"/>
</dbReference>
<evidence type="ECO:0000256" key="1">
    <source>
        <dbReference type="SAM" id="Phobius"/>
    </source>
</evidence>
<feature type="transmembrane region" description="Helical" evidence="1">
    <location>
        <begin position="310"/>
        <end position="333"/>
    </location>
</feature>
<reference evidence="3 4" key="1">
    <citation type="submission" date="2020-10" db="EMBL/GenBank/DDBJ databases">
        <title>Wide distribution of Phycisphaera-like planctomycetes from WD2101 soil group in peatlands and genome analysis of the first cultivated representative.</title>
        <authorList>
            <person name="Dedysh S.N."/>
            <person name="Beletsky A.V."/>
            <person name="Ivanova A."/>
            <person name="Kulichevskaya I.S."/>
            <person name="Suzina N.E."/>
            <person name="Philippov D.A."/>
            <person name="Rakitin A.L."/>
            <person name="Mardanov A.V."/>
            <person name="Ravin N.V."/>
        </authorList>
    </citation>
    <scope>NUCLEOTIDE SEQUENCE [LARGE SCALE GENOMIC DNA]</scope>
    <source>
        <strain evidence="3 4">M1803</strain>
    </source>
</reference>
<dbReference type="PANTHER" id="PTHR43081:SF1">
    <property type="entry name" value="ADENYLATE CYCLASE, TERMINAL-DIFFERENTIATION SPECIFIC"/>
    <property type="match status" value="1"/>
</dbReference>
<dbReference type="GO" id="GO:0006171">
    <property type="term" value="P:cAMP biosynthetic process"/>
    <property type="evidence" value="ECO:0007669"/>
    <property type="project" value="TreeGrafter"/>
</dbReference>
<sequence length="688" mass="75573">MRRLRLGKLHAQHPGRKWLAAGAIALLAALLSTTARHVPGLSTAAVLLDDTLYDTFYRIRPVESRASGDVILVVVDDRSIHELAERGVSWPFPRDLWGRTVGFLERSGAKVIAFDILFETPSGYEKYVGDDEAFATAINDAKVPLVIATLATGDGRAGPFAPKADPAKYRLGAVNLRIGKTLRVYEPTVRSQPSLAVRTLEAAGKAVPPWATEPFRLHYYGPHQQADGKRTYTYLSAISIFAASKAKTPEQMQASGVDPNLFKDKIVLLGAISAGTYDLKSAPLSEIYPGVEVQATAIDNLLHDQRVVQAGLSTTALAAFAGALLAATLVLIPRKTLHKLVGVIVAAAVLVGSAILMFRGGTILWLPLASPLTALLAATIGAFAWSYYTEDRNRRLIVKAFGQYVSPAVVAEIEKDPARIRLTGDRHVMTVLFTDIEGFTSLSEKLEDERLTELLNYYFDEMEPLIFAEDGTLDKYIGDAIMGFWNAPLPQSDHAFRACRTALEMEQRERNIQPELVRMGADRCITRIGINTGPMVVGDMGSRSRFNYTVLGDSVNLGARLEGANKFYGSRILIAESTAVLVKDRFIVRRLDLLQVKGKKKPMPVYELMAEIGKSPDESAFLDRAQRYEASWALYRLQNWEDAEAVLQDLLSRHPTDIPAAMLLARVNELKSHPPGEGWDGVYVAKGK</sequence>
<dbReference type="Pfam" id="PF00211">
    <property type="entry name" value="Guanylate_cyc"/>
    <property type="match status" value="1"/>
</dbReference>
<dbReference type="SMART" id="SM01080">
    <property type="entry name" value="CHASE2"/>
    <property type="match status" value="1"/>
</dbReference>
<protein>
    <submittedName>
        <fullName evidence="3">Adenylate/guanylate cyclase domain-containing protein</fullName>
    </submittedName>
</protein>
<dbReference type="PANTHER" id="PTHR43081">
    <property type="entry name" value="ADENYLATE CYCLASE, TERMINAL-DIFFERENTIATION SPECIFIC-RELATED"/>
    <property type="match status" value="1"/>
</dbReference>
<dbReference type="Proteomes" id="UP000593765">
    <property type="component" value="Chromosome"/>
</dbReference>
<dbReference type="GO" id="GO:0035556">
    <property type="term" value="P:intracellular signal transduction"/>
    <property type="evidence" value="ECO:0007669"/>
    <property type="project" value="InterPro"/>
</dbReference>
<dbReference type="SUPFAM" id="SSF55073">
    <property type="entry name" value="Nucleotide cyclase"/>
    <property type="match status" value="1"/>
</dbReference>
<dbReference type="KEGG" id="hbs:IPV69_07295"/>
<name>A0A7M2X0D7_9BACT</name>
<keyword evidence="4" id="KW-1185">Reference proteome</keyword>
<dbReference type="EMBL" id="CP063458">
    <property type="protein sequence ID" value="QOV91155.1"/>
    <property type="molecule type" value="Genomic_DNA"/>
</dbReference>
<proteinExistence type="predicted"/>
<dbReference type="RefSeq" id="WP_206294305.1">
    <property type="nucleotide sequence ID" value="NZ_CP063458.1"/>
</dbReference>
<evidence type="ECO:0000313" key="3">
    <source>
        <dbReference type="EMBL" id="QOV91155.1"/>
    </source>
</evidence>
<dbReference type="AlphaFoldDB" id="A0A7M2X0D7"/>
<evidence type="ECO:0000259" key="2">
    <source>
        <dbReference type="PROSITE" id="PS50125"/>
    </source>
</evidence>
<dbReference type="InterPro" id="IPR001054">
    <property type="entry name" value="A/G_cyclase"/>
</dbReference>
<feature type="domain" description="Guanylate cyclase" evidence="2">
    <location>
        <begin position="430"/>
        <end position="562"/>
    </location>
</feature>
<keyword evidence="1" id="KW-0472">Membrane</keyword>
<dbReference type="PROSITE" id="PS50125">
    <property type="entry name" value="GUANYLATE_CYCLASE_2"/>
    <property type="match status" value="1"/>
</dbReference>
<dbReference type="SMART" id="SM00044">
    <property type="entry name" value="CYCc"/>
    <property type="match status" value="1"/>
</dbReference>